<evidence type="ECO:0000313" key="3">
    <source>
        <dbReference type="Proteomes" id="UP000604046"/>
    </source>
</evidence>
<feature type="region of interest" description="Disordered" evidence="1">
    <location>
        <begin position="165"/>
        <end position="185"/>
    </location>
</feature>
<dbReference type="EMBL" id="CAJNDS010002191">
    <property type="protein sequence ID" value="CAE7366391.1"/>
    <property type="molecule type" value="Genomic_DNA"/>
</dbReference>
<evidence type="ECO:0000256" key="1">
    <source>
        <dbReference type="SAM" id="MobiDB-lite"/>
    </source>
</evidence>
<sequence length="273" mass="29202">MACLHLVSRPARGRWLMGLGEQLSSCICCFWAGYPFTASGVYSRGAWLQTVRAAGHLRRHAKILLSDCRAGKSGGGRQRFAAGSAAVPGLQKGVEDGPHQLTKKESNRFCPCCPCPPGRKLSLNRLPRTLLTSKVAAGEEKAQRPFGGSEIVTVSPCEVQKKEENQYKEEECQSMDDGSTSEEESHLHLTISGIDVLSLARVALPTSTVLGAFCMISLQLPALHVAAPAQASFTALVFATLCCMAYCAHADPGQMPEAESPDLEEAGSVGKLR</sequence>
<dbReference type="Proteomes" id="UP000604046">
    <property type="component" value="Unassembled WGS sequence"/>
</dbReference>
<accession>A0A812Q0A4</accession>
<reference evidence="2" key="1">
    <citation type="submission" date="2021-02" db="EMBL/GenBank/DDBJ databases">
        <authorList>
            <person name="Dougan E. K."/>
            <person name="Rhodes N."/>
            <person name="Thang M."/>
            <person name="Chan C."/>
        </authorList>
    </citation>
    <scope>NUCLEOTIDE SEQUENCE</scope>
</reference>
<comment type="caution">
    <text evidence="2">The sequence shown here is derived from an EMBL/GenBank/DDBJ whole genome shotgun (WGS) entry which is preliminary data.</text>
</comment>
<dbReference type="AlphaFoldDB" id="A0A812Q0A4"/>
<keyword evidence="3" id="KW-1185">Reference proteome</keyword>
<evidence type="ECO:0000313" key="2">
    <source>
        <dbReference type="EMBL" id="CAE7366391.1"/>
    </source>
</evidence>
<protein>
    <submittedName>
        <fullName evidence="2">Uncharacterized protein</fullName>
    </submittedName>
</protein>
<organism evidence="2 3">
    <name type="scientific">Symbiodinium natans</name>
    <dbReference type="NCBI Taxonomy" id="878477"/>
    <lineage>
        <taxon>Eukaryota</taxon>
        <taxon>Sar</taxon>
        <taxon>Alveolata</taxon>
        <taxon>Dinophyceae</taxon>
        <taxon>Suessiales</taxon>
        <taxon>Symbiodiniaceae</taxon>
        <taxon>Symbiodinium</taxon>
    </lineage>
</organism>
<feature type="region of interest" description="Disordered" evidence="1">
    <location>
        <begin position="254"/>
        <end position="273"/>
    </location>
</feature>
<proteinExistence type="predicted"/>
<gene>
    <name evidence="2" type="ORF">SNAT2548_LOCUS19900</name>
</gene>
<name>A0A812Q0A4_9DINO</name>